<keyword evidence="4" id="KW-1185">Reference proteome</keyword>
<accession>A0AAE1ECE8</accession>
<evidence type="ECO:0000313" key="4">
    <source>
        <dbReference type="Proteomes" id="UP001283361"/>
    </source>
</evidence>
<dbReference type="PROSITE" id="PS50041">
    <property type="entry name" value="C_TYPE_LECTIN_2"/>
    <property type="match status" value="1"/>
</dbReference>
<dbReference type="InterPro" id="IPR016186">
    <property type="entry name" value="C-type_lectin-like/link_sf"/>
</dbReference>
<feature type="chain" id="PRO_5041964006" description="C-type lectin domain-containing protein" evidence="1">
    <location>
        <begin position="26"/>
        <end position="202"/>
    </location>
</feature>
<protein>
    <recommendedName>
        <fullName evidence="2">C-type lectin domain-containing protein</fullName>
    </recommendedName>
</protein>
<feature type="domain" description="C-type lectin" evidence="2">
    <location>
        <begin position="28"/>
        <end position="145"/>
    </location>
</feature>
<dbReference type="SUPFAM" id="SSF56436">
    <property type="entry name" value="C-type lectin-like"/>
    <property type="match status" value="1"/>
</dbReference>
<sequence length="202" mass="22678">MQVYPSTARASFTFITLILLFQTGGETNMADSFEFVGELRNFTDAELECRRRGFDGLAVISSPEEFNFTITASIELRKLAGLWVGLRFDLGLHKLLWDDEMEPAPKMPWLRFSRTPSATHACDWLHKTGNMGMTLCRYPRYSICGNHNTTYTEGSGITRKSKTPSVLTSHLSWQNTAYVLTSSVPHFAADNTCAVQPGSTHR</sequence>
<dbReference type="AlphaFoldDB" id="A0AAE1ECE8"/>
<comment type="caution">
    <text evidence="3">The sequence shown here is derived from an EMBL/GenBank/DDBJ whole genome shotgun (WGS) entry which is preliminary data.</text>
</comment>
<feature type="signal peptide" evidence="1">
    <location>
        <begin position="1"/>
        <end position="25"/>
    </location>
</feature>
<name>A0AAE1ECE8_9GAST</name>
<dbReference type="EMBL" id="JAWDGP010000410">
    <property type="protein sequence ID" value="KAK3800848.1"/>
    <property type="molecule type" value="Genomic_DNA"/>
</dbReference>
<proteinExistence type="predicted"/>
<dbReference type="InterPro" id="IPR016187">
    <property type="entry name" value="CTDL_fold"/>
</dbReference>
<evidence type="ECO:0000256" key="1">
    <source>
        <dbReference type="SAM" id="SignalP"/>
    </source>
</evidence>
<dbReference type="CDD" id="cd00037">
    <property type="entry name" value="CLECT"/>
    <property type="match status" value="1"/>
</dbReference>
<evidence type="ECO:0000259" key="2">
    <source>
        <dbReference type="PROSITE" id="PS50041"/>
    </source>
</evidence>
<evidence type="ECO:0000313" key="3">
    <source>
        <dbReference type="EMBL" id="KAK3800848.1"/>
    </source>
</evidence>
<dbReference type="Gene3D" id="3.10.100.10">
    <property type="entry name" value="Mannose-Binding Protein A, subunit A"/>
    <property type="match status" value="1"/>
</dbReference>
<dbReference type="InterPro" id="IPR001304">
    <property type="entry name" value="C-type_lectin-like"/>
</dbReference>
<keyword evidence="1" id="KW-0732">Signal</keyword>
<dbReference type="Proteomes" id="UP001283361">
    <property type="component" value="Unassembled WGS sequence"/>
</dbReference>
<gene>
    <name evidence="3" type="ORF">RRG08_008603</name>
</gene>
<reference evidence="3" key="1">
    <citation type="journal article" date="2023" name="G3 (Bethesda)">
        <title>A reference genome for the long-term kleptoplast-retaining sea slug Elysia crispata morphotype clarki.</title>
        <authorList>
            <person name="Eastman K.E."/>
            <person name="Pendleton A.L."/>
            <person name="Shaikh M.A."/>
            <person name="Suttiyut T."/>
            <person name="Ogas R."/>
            <person name="Tomko P."/>
            <person name="Gavelis G."/>
            <person name="Widhalm J.R."/>
            <person name="Wisecaver J.H."/>
        </authorList>
    </citation>
    <scope>NUCLEOTIDE SEQUENCE</scope>
    <source>
        <strain evidence="3">ECLA1</strain>
    </source>
</reference>
<organism evidence="3 4">
    <name type="scientific">Elysia crispata</name>
    <name type="common">lettuce slug</name>
    <dbReference type="NCBI Taxonomy" id="231223"/>
    <lineage>
        <taxon>Eukaryota</taxon>
        <taxon>Metazoa</taxon>
        <taxon>Spiralia</taxon>
        <taxon>Lophotrochozoa</taxon>
        <taxon>Mollusca</taxon>
        <taxon>Gastropoda</taxon>
        <taxon>Heterobranchia</taxon>
        <taxon>Euthyneura</taxon>
        <taxon>Panpulmonata</taxon>
        <taxon>Sacoglossa</taxon>
        <taxon>Placobranchoidea</taxon>
        <taxon>Plakobranchidae</taxon>
        <taxon>Elysia</taxon>
    </lineage>
</organism>